<dbReference type="HOGENOM" id="CLU_1602276_0_0_1"/>
<evidence type="ECO:0000313" key="1">
    <source>
        <dbReference type="EMBL" id="KIL55052.1"/>
    </source>
</evidence>
<dbReference type="AlphaFoldDB" id="A0A0C2W1S6"/>
<evidence type="ECO:0000313" key="2">
    <source>
        <dbReference type="Proteomes" id="UP000054549"/>
    </source>
</evidence>
<dbReference type="Proteomes" id="UP000054549">
    <property type="component" value="Unassembled WGS sequence"/>
</dbReference>
<keyword evidence="2" id="KW-1185">Reference proteome</keyword>
<gene>
    <name evidence="1" type="ORF">M378DRAFT_658502</name>
</gene>
<dbReference type="InParanoid" id="A0A0C2W1S6"/>
<sequence length="166" mass="19290">MDKLRQVQHSNSTESRVLIVRTTNQCNQPIRHYQTLTLTYAYQTNQQPYIDAAVSNTAGFYTQAHHLFCRRCQPYQQHQWRWYNHSRYHQHQRPQRHAVWICRKRQQRLCPINLLPLLDPNSQMPVVGRVRFHRASSSRSGAGAAPGDAVIALVLGEFVGRKGKST</sequence>
<accession>A0A0C2W1S6</accession>
<protein>
    <submittedName>
        <fullName evidence="1">Uncharacterized protein</fullName>
    </submittedName>
</protein>
<dbReference type="EMBL" id="KN818574">
    <property type="protein sequence ID" value="KIL55052.1"/>
    <property type="molecule type" value="Genomic_DNA"/>
</dbReference>
<reference evidence="1 2" key="1">
    <citation type="submission" date="2014-04" db="EMBL/GenBank/DDBJ databases">
        <title>Evolutionary Origins and Diversification of the Mycorrhizal Mutualists.</title>
        <authorList>
            <consortium name="DOE Joint Genome Institute"/>
            <consortium name="Mycorrhizal Genomics Consortium"/>
            <person name="Kohler A."/>
            <person name="Kuo A."/>
            <person name="Nagy L.G."/>
            <person name="Floudas D."/>
            <person name="Copeland A."/>
            <person name="Barry K.W."/>
            <person name="Cichocki N."/>
            <person name="Veneault-Fourrey C."/>
            <person name="LaButti K."/>
            <person name="Lindquist E.A."/>
            <person name="Lipzen A."/>
            <person name="Lundell T."/>
            <person name="Morin E."/>
            <person name="Murat C."/>
            <person name="Riley R."/>
            <person name="Ohm R."/>
            <person name="Sun H."/>
            <person name="Tunlid A."/>
            <person name="Henrissat B."/>
            <person name="Grigoriev I.V."/>
            <person name="Hibbett D.S."/>
            <person name="Martin F."/>
        </authorList>
    </citation>
    <scope>NUCLEOTIDE SEQUENCE [LARGE SCALE GENOMIC DNA]</scope>
    <source>
        <strain evidence="1 2">Koide BX008</strain>
    </source>
</reference>
<organism evidence="1 2">
    <name type="scientific">Amanita muscaria (strain Koide BX008)</name>
    <dbReference type="NCBI Taxonomy" id="946122"/>
    <lineage>
        <taxon>Eukaryota</taxon>
        <taxon>Fungi</taxon>
        <taxon>Dikarya</taxon>
        <taxon>Basidiomycota</taxon>
        <taxon>Agaricomycotina</taxon>
        <taxon>Agaricomycetes</taxon>
        <taxon>Agaricomycetidae</taxon>
        <taxon>Agaricales</taxon>
        <taxon>Pluteineae</taxon>
        <taxon>Amanitaceae</taxon>
        <taxon>Amanita</taxon>
    </lineage>
</organism>
<name>A0A0C2W1S6_AMAMK</name>
<proteinExistence type="predicted"/>